<feature type="transmembrane region" description="Helical" evidence="7">
    <location>
        <begin position="59"/>
        <end position="79"/>
    </location>
</feature>
<evidence type="ECO:0000256" key="5">
    <source>
        <dbReference type="ARBA" id="ARBA00022989"/>
    </source>
</evidence>
<accession>A0A0L7THY8</accession>
<comment type="similarity">
    <text evidence="2">Belongs to the UPF0702 family.</text>
</comment>
<dbReference type="GO" id="GO:0005886">
    <property type="term" value="C:plasma membrane"/>
    <property type="evidence" value="ECO:0007669"/>
    <property type="project" value="UniProtKB-SubCell"/>
</dbReference>
<comment type="caution">
    <text evidence="11">The sequence shown here is derived from an EMBL/GenBank/DDBJ whole genome shotgun (WGS) entry which is preliminary data.</text>
</comment>
<dbReference type="EMBL" id="JRXF01000002">
    <property type="protein sequence ID" value="KOC94950.1"/>
    <property type="molecule type" value="Genomic_DNA"/>
</dbReference>
<dbReference type="OrthoDB" id="9778331at2"/>
<evidence type="ECO:0000313" key="10">
    <source>
        <dbReference type="EMBL" id="KOC91927.1"/>
    </source>
</evidence>
<keyword evidence="6 7" id="KW-0472">Membrane</keyword>
<evidence type="ECO:0000256" key="2">
    <source>
        <dbReference type="ARBA" id="ARBA00006448"/>
    </source>
</evidence>
<keyword evidence="3" id="KW-1003">Cell membrane</keyword>
<dbReference type="AlphaFoldDB" id="A0A0L7THY8"/>
<evidence type="ECO:0000256" key="4">
    <source>
        <dbReference type="ARBA" id="ARBA00022692"/>
    </source>
</evidence>
<feature type="transmembrane region" description="Helical" evidence="7">
    <location>
        <begin position="6"/>
        <end position="24"/>
    </location>
</feature>
<dbReference type="Gene3D" id="3.30.240.20">
    <property type="entry name" value="bsu07140 like domains"/>
    <property type="match status" value="2"/>
</dbReference>
<reference evidence="12 13" key="1">
    <citation type="journal article" date="2015" name="Int. J. Syst. Evol. Microbiol.">
        <title>Erwinia iniecta sp. nov., isolated from Russian wheat aphids (Diuraphis noxia).</title>
        <authorList>
            <person name="Campillo T."/>
            <person name="Luna E."/>
            <person name="Portier P."/>
            <person name="Fischer-Le Saux M."/>
            <person name="Lapitan N."/>
            <person name="Tisserat N.A."/>
            <person name="Leach J.E."/>
        </authorList>
    </citation>
    <scope>NUCLEOTIDE SEQUENCE [LARGE SCALE GENOMIC DNA]</scope>
    <source>
        <strain evidence="10 13">B120</strain>
        <strain evidence="11 12">B149</strain>
    </source>
</reference>
<dbReference type="Pfam" id="PF04239">
    <property type="entry name" value="DUF421"/>
    <property type="match status" value="1"/>
</dbReference>
<dbReference type="Pfam" id="PF20730">
    <property type="entry name" value="YetF_N"/>
    <property type="match status" value="1"/>
</dbReference>
<protein>
    <submittedName>
        <fullName evidence="11">Membrane protein</fullName>
    </submittedName>
</protein>
<dbReference type="Proteomes" id="UP000036851">
    <property type="component" value="Unassembled WGS sequence"/>
</dbReference>
<evidence type="ECO:0000259" key="8">
    <source>
        <dbReference type="Pfam" id="PF04239"/>
    </source>
</evidence>
<name>A0A0L7THY8_9GAMM</name>
<dbReference type="PANTHER" id="PTHR34582">
    <property type="entry name" value="UPF0702 TRANSMEMBRANE PROTEIN YCAP"/>
    <property type="match status" value="1"/>
</dbReference>
<feature type="transmembrane region" description="Helical" evidence="7">
    <location>
        <begin position="36"/>
        <end position="53"/>
    </location>
</feature>
<evidence type="ECO:0000313" key="13">
    <source>
        <dbReference type="Proteomes" id="UP000037088"/>
    </source>
</evidence>
<keyword evidence="4 7" id="KW-0812">Transmembrane</keyword>
<organism evidence="11 12">
    <name type="scientific">Winslowiella iniecta</name>
    <dbReference type="NCBI Taxonomy" id="1560201"/>
    <lineage>
        <taxon>Bacteria</taxon>
        <taxon>Pseudomonadati</taxon>
        <taxon>Pseudomonadota</taxon>
        <taxon>Gammaproteobacteria</taxon>
        <taxon>Enterobacterales</taxon>
        <taxon>Erwiniaceae</taxon>
        <taxon>Winslowiella</taxon>
    </lineage>
</organism>
<evidence type="ECO:0000256" key="7">
    <source>
        <dbReference type="SAM" id="Phobius"/>
    </source>
</evidence>
<comment type="subcellular location">
    <subcellularLocation>
        <location evidence="1">Cell membrane</location>
        <topology evidence="1">Multi-pass membrane protein</topology>
    </subcellularLocation>
</comment>
<evidence type="ECO:0000313" key="11">
    <source>
        <dbReference type="EMBL" id="KOC94950.1"/>
    </source>
</evidence>
<dbReference type="PATRIC" id="fig|1560201.3.peg.865"/>
<dbReference type="EMBL" id="JRXE01000004">
    <property type="protein sequence ID" value="KOC91927.1"/>
    <property type="molecule type" value="Genomic_DNA"/>
</dbReference>
<keyword evidence="5 7" id="KW-1133">Transmembrane helix</keyword>
<feature type="domain" description="YetF-like N-terminal transmembrane" evidence="9">
    <location>
        <begin position="7"/>
        <end position="78"/>
    </location>
</feature>
<dbReference type="InterPro" id="IPR048454">
    <property type="entry name" value="YetF_N"/>
</dbReference>
<gene>
    <name evidence="10" type="ORF">NG42_04010</name>
    <name evidence="11" type="ORF">NG43_01700</name>
</gene>
<keyword evidence="13" id="KW-1185">Reference proteome</keyword>
<evidence type="ECO:0000256" key="1">
    <source>
        <dbReference type="ARBA" id="ARBA00004651"/>
    </source>
</evidence>
<dbReference type="Proteomes" id="UP000037088">
    <property type="component" value="Unassembled WGS sequence"/>
</dbReference>
<feature type="domain" description="YetF C-terminal" evidence="8">
    <location>
        <begin position="82"/>
        <end position="200"/>
    </location>
</feature>
<dbReference type="PANTHER" id="PTHR34582:SF6">
    <property type="entry name" value="UPF0702 TRANSMEMBRANE PROTEIN YCAP"/>
    <property type="match status" value="1"/>
</dbReference>
<proteinExistence type="inferred from homology"/>
<dbReference type="InterPro" id="IPR023090">
    <property type="entry name" value="UPF0702_alpha/beta_dom_sf"/>
</dbReference>
<evidence type="ECO:0000313" key="12">
    <source>
        <dbReference type="Proteomes" id="UP000036851"/>
    </source>
</evidence>
<evidence type="ECO:0000256" key="6">
    <source>
        <dbReference type="ARBA" id="ARBA00023136"/>
    </source>
</evidence>
<dbReference type="InterPro" id="IPR007353">
    <property type="entry name" value="DUF421"/>
</dbReference>
<evidence type="ECO:0000259" key="9">
    <source>
        <dbReference type="Pfam" id="PF20730"/>
    </source>
</evidence>
<sequence>MEYYGIVLVKFIIGFFIVILHLNLSGKTQLSQMTPVDFIGNFVLGGVIGGVIYSDTIPLYQYLIVLLIGVSLISLLNSVTKHISFFRIVAIGEPIPIIKKGRFLMDNILQKKNKIDILNITSQLHCQGVHSFQSVTYAQIEPNGQLTVICDEDVMPSVIIMKQGKVRSYALHAVDKDENWLNDEINKREIQQEEIFIAEFWEGRVIFILNNGEVVH</sequence>
<dbReference type="RefSeq" id="WP_052897973.1">
    <property type="nucleotide sequence ID" value="NZ_JRXE01000004.1"/>
</dbReference>
<evidence type="ECO:0000256" key="3">
    <source>
        <dbReference type="ARBA" id="ARBA00022475"/>
    </source>
</evidence>